<dbReference type="GO" id="GO:0002161">
    <property type="term" value="F:aminoacyl-tRNA deacylase activity"/>
    <property type="evidence" value="ECO:0007669"/>
    <property type="project" value="InterPro"/>
</dbReference>
<evidence type="ECO:0000256" key="12">
    <source>
        <dbReference type="HAMAP-Rule" id="MF_02004"/>
    </source>
</evidence>
<evidence type="ECO:0000313" key="17">
    <source>
        <dbReference type="Proteomes" id="UP000502179"/>
    </source>
</evidence>
<evidence type="ECO:0000259" key="15">
    <source>
        <dbReference type="Pfam" id="PF10458"/>
    </source>
</evidence>
<feature type="domain" description="Aminoacyl-tRNA synthetase class Ia" evidence="13">
    <location>
        <begin position="44"/>
        <end position="592"/>
    </location>
</feature>
<evidence type="ECO:0000256" key="9">
    <source>
        <dbReference type="ARBA" id="ARBA00023146"/>
    </source>
</evidence>
<evidence type="ECO:0000259" key="14">
    <source>
        <dbReference type="Pfam" id="PF08264"/>
    </source>
</evidence>
<dbReference type="FunFam" id="3.40.50.620:FF:000098">
    <property type="entry name" value="Valine--tRNA ligase"/>
    <property type="match status" value="1"/>
</dbReference>
<feature type="domain" description="Methionyl/Valyl/Leucyl/Isoleucyl-tRNA synthetase anticodon-binding" evidence="14">
    <location>
        <begin position="635"/>
        <end position="780"/>
    </location>
</feature>
<dbReference type="EMBL" id="CP048877">
    <property type="protein sequence ID" value="QIJ72529.1"/>
    <property type="molecule type" value="Genomic_DNA"/>
</dbReference>
<proteinExistence type="inferred from homology"/>
<dbReference type="InterPro" id="IPR009008">
    <property type="entry name" value="Val/Leu/Ile-tRNA-synth_edit"/>
</dbReference>
<dbReference type="FunFam" id="3.90.740.10:FF:000005">
    <property type="entry name" value="Valine--tRNA ligase, mitochondrial"/>
    <property type="match status" value="1"/>
</dbReference>
<dbReference type="FunFam" id="1.10.287.380:FF:000001">
    <property type="entry name" value="Valine--tRNA ligase"/>
    <property type="match status" value="1"/>
</dbReference>
<feature type="short sequence motif" description="'HIGH' region" evidence="12">
    <location>
        <begin position="73"/>
        <end position="83"/>
    </location>
</feature>
<dbReference type="SUPFAM" id="SSF46589">
    <property type="entry name" value="tRNA-binding arm"/>
    <property type="match status" value="1"/>
</dbReference>
<organism evidence="16 17">
    <name type="scientific">Thermosulfuriphilus ammonigenes</name>
    <dbReference type="NCBI Taxonomy" id="1936021"/>
    <lineage>
        <taxon>Bacteria</taxon>
        <taxon>Pseudomonadati</taxon>
        <taxon>Thermodesulfobacteriota</taxon>
        <taxon>Thermodesulfobacteria</taxon>
        <taxon>Thermodesulfobacteriales</taxon>
        <taxon>Thermodesulfobacteriaceae</taxon>
        <taxon>Thermosulfuriphilus</taxon>
    </lineage>
</organism>
<dbReference type="InterPro" id="IPR037118">
    <property type="entry name" value="Val-tRNA_synth_C_sf"/>
</dbReference>
<accession>A0A6G7PXW1</accession>
<evidence type="ECO:0000256" key="4">
    <source>
        <dbReference type="ARBA" id="ARBA00022598"/>
    </source>
</evidence>
<dbReference type="GO" id="GO:0005829">
    <property type="term" value="C:cytosol"/>
    <property type="evidence" value="ECO:0007669"/>
    <property type="project" value="TreeGrafter"/>
</dbReference>
<dbReference type="PRINTS" id="PR00986">
    <property type="entry name" value="TRNASYNTHVAL"/>
</dbReference>
<dbReference type="NCBIfam" id="NF004349">
    <property type="entry name" value="PRK05729.1"/>
    <property type="match status" value="1"/>
</dbReference>
<dbReference type="CDD" id="cd00817">
    <property type="entry name" value="ValRS_core"/>
    <property type="match status" value="1"/>
</dbReference>
<comment type="similarity">
    <text evidence="11 12">Belongs to the class-I aminoacyl-tRNA synthetase family. ValS type 1 subfamily.</text>
</comment>
<dbReference type="SUPFAM" id="SSF50677">
    <property type="entry name" value="ValRS/IleRS/LeuRS editing domain"/>
    <property type="match status" value="1"/>
</dbReference>
<evidence type="ECO:0000256" key="8">
    <source>
        <dbReference type="ARBA" id="ARBA00023054"/>
    </source>
</evidence>
<dbReference type="Gene3D" id="3.90.740.10">
    <property type="entry name" value="Valyl/Leucyl/Isoleucyl-tRNA synthetase, editing domain"/>
    <property type="match status" value="1"/>
</dbReference>
<dbReference type="PANTHER" id="PTHR11946">
    <property type="entry name" value="VALYL-TRNA SYNTHETASES"/>
    <property type="match status" value="1"/>
</dbReference>
<comment type="domain">
    <text evidence="12">The C-terminal coiled-coil domain is crucial for aminoacylation activity.</text>
</comment>
<sequence>MTQGAKVAIFRDLIFLKEKTDTRRPSLNPSELPKAYEFRGVEDKWYRFWEEQGLFKPRLDEKRPRFSIVIPPPNVTGSLHIGHALNNTIQDILVRYKRMDGYDTLWVPGTDHAGIATQNVVERQLAKEGLSRHDLGRQKFLERVWQWKEQYGNRIIEQLKRLGCSCDWSRLRFTMDEGLSRAVREVFCRLYEEGLIYRGDYIINWCPRCLTALADIEVEFEAVKGRLWYIRYPLARGEGAIVVATTRPETMLGDTAVAVSPEDPRYRHLIGQKLRLPVLGREIPIIADEAVDPEFGTGAVKVTPAHDFNDFEIAQRHGLPAIKVIDDHGRMTEAAGPYAGLDRYQCREKLVADLKKDGFLEKEEAHEHMVGHCYRCKTVVEPLLSKQWFIKIRPLATPATAAVEYEQTRIIPPMWLNTYFDWMRNIRDWCISRQIWWGHRIPAWECQECHEIIVARQDPSTCPHCGSSHLLQEDDVLDTWFSSALWPFSTLGWPEKTEDLRLFYPTSVLVTSFDILFFWVARMMMMGIHFMGTIPFRDVYLHALIRDEKGQKMSKSRGNVIDPLVMMEKYGTDAFRFTLAALAAQGRDIRLSEARIEGYRHFINKLWNASRFVLLNLKDFRPRELSPEELSLSAAWILSRLERLKAQVREALDTYEFDQAALAIYHFFWHEFCDWYLEMSKDPLAQEGPEREEAQNVLLTVLETSLRLLHPFCPFVTEELWHYLPQKEGSIMVAPYPRPNADFLNATAEEKIERLKAVITAIRGIRADCGIHPSAKITVILKSEREEYRRLFESFSQTIKTLARVETLELWETGERPAGAAAAILEEVEIFVPLEGLVDVATEINKLENQRQKTLKELERSEKKLSNPNFLSRAPQEVVNKERERVAALKEKIARLERNISLLKEAGV</sequence>
<evidence type="ECO:0000256" key="1">
    <source>
        <dbReference type="ARBA" id="ARBA00004496"/>
    </source>
</evidence>
<protein>
    <recommendedName>
        <fullName evidence="12">Valine--tRNA ligase</fullName>
        <ecNumber evidence="12">6.1.1.9</ecNumber>
    </recommendedName>
    <alternativeName>
        <fullName evidence="12">Valyl-tRNA synthetase</fullName>
        <shortName evidence="12">ValRS</shortName>
    </alternativeName>
</protein>
<comment type="function">
    <text evidence="12">Catalyzes the attachment of valine to tRNA(Val). As ValRS can inadvertently accommodate and process structurally similar amino acids such as threonine, to avoid such errors, it has a 'posttransfer' editing activity that hydrolyzes mischarged Thr-tRNA(Val) in a tRNA-dependent manner.</text>
</comment>
<dbReference type="PANTHER" id="PTHR11946:SF93">
    <property type="entry name" value="VALINE--TRNA LIGASE, CHLOROPLASTIC_MITOCHONDRIAL 2"/>
    <property type="match status" value="1"/>
</dbReference>
<evidence type="ECO:0000256" key="3">
    <source>
        <dbReference type="ARBA" id="ARBA00022490"/>
    </source>
</evidence>
<dbReference type="EC" id="6.1.1.9" evidence="12"/>
<dbReference type="InterPro" id="IPR010978">
    <property type="entry name" value="tRNA-bd_arm"/>
</dbReference>
<evidence type="ECO:0000256" key="7">
    <source>
        <dbReference type="ARBA" id="ARBA00022917"/>
    </source>
</evidence>
<dbReference type="InterPro" id="IPR019499">
    <property type="entry name" value="Val-tRNA_synth_tRNA-bd"/>
</dbReference>
<dbReference type="InterPro" id="IPR014729">
    <property type="entry name" value="Rossmann-like_a/b/a_fold"/>
</dbReference>
<evidence type="ECO:0000256" key="11">
    <source>
        <dbReference type="ARBA" id="ARBA00060830"/>
    </source>
</evidence>
<keyword evidence="3 12" id="KW-0963">Cytoplasm</keyword>
<dbReference type="HAMAP" id="MF_02004">
    <property type="entry name" value="Val_tRNA_synth_type1"/>
    <property type="match status" value="1"/>
</dbReference>
<keyword evidence="7 12" id="KW-0648">Protein biosynthesis</keyword>
<feature type="short sequence motif" description="'KMSKS' region" evidence="12">
    <location>
        <begin position="552"/>
        <end position="556"/>
    </location>
</feature>
<evidence type="ECO:0000256" key="5">
    <source>
        <dbReference type="ARBA" id="ARBA00022741"/>
    </source>
</evidence>
<keyword evidence="17" id="KW-1185">Reference proteome</keyword>
<dbReference type="PROSITE" id="PS00178">
    <property type="entry name" value="AA_TRNA_LIGASE_I"/>
    <property type="match status" value="1"/>
</dbReference>
<comment type="domain">
    <text evidence="12">ValRS has two distinct active sites: one for aminoacylation and one for editing. The misactivated threonine is translocated from the active site to the editing site.</text>
</comment>
<feature type="binding site" evidence="12">
    <location>
        <position position="555"/>
    </location>
    <ligand>
        <name>ATP</name>
        <dbReference type="ChEBI" id="CHEBI:30616"/>
    </ligand>
</feature>
<evidence type="ECO:0000256" key="6">
    <source>
        <dbReference type="ARBA" id="ARBA00022840"/>
    </source>
</evidence>
<dbReference type="SUPFAM" id="SSF52374">
    <property type="entry name" value="Nucleotidylyl transferase"/>
    <property type="match status" value="1"/>
</dbReference>
<dbReference type="InterPro" id="IPR002303">
    <property type="entry name" value="Valyl-tRNA_ligase"/>
</dbReference>
<dbReference type="InterPro" id="IPR001412">
    <property type="entry name" value="aa-tRNA-synth_I_CS"/>
</dbReference>
<reference evidence="16 17" key="1">
    <citation type="submission" date="2020-02" db="EMBL/GenBank/DDBJ databases">
        <title>Genome analysis of Thermosulfuriphilus ammonigenes ST65T, an anaerobic thermophilic chemolithoautotrophic bacterium isolated from a deep-sea hydrothermal vent.</title>
        <authorList>
            <person name="Slobodkina G."/>
            <person name="Allioux M."/>
            <person name="Merkel A."/>
            <person name="Alain K."/>
            <person name="Jebbar M."/>
            <person name="Slobodkin A."/>
        </authorList>
    </citation>
    <scope>NUCLEOTIDE SEQUENCE [LARGE SCALE GENOMIC DNA]</scope>
    <source>
        <strain evidence="16 17">ST65</strain>
    </source>
</reference>
<keyword evidence="8 12" id="KW-0175">Coiled coil</keyword>
<evidence type="ECO:0000256" key="10">
    <source>
        <dbReference type="ARBA" id="ARBA00047552"/>
    </source>
</evidence>
<keyword evidence="5 12" id="KW-0547">Nucleotide-binding</keyword>
<dbReference type="InterPro" id="IPR013155">
    <property type="entry name" value="M/V/L/I-tRNA-synth_anticd-bd"/>
</dbReference>
<keyword evidence="6 12" id="KW-0067">ATP-binding</keyword>
<dbReference type="InterPro" id="IPR002300">
    <property type="entry name" value="aa-tRNA-synth_Ia"/>
</dbReference>
<dbReference type="FunFam" id="3.40.50.620:FF:000032">
    <property type="entry name" value="Valine--tRNA ligase"/>
    <property type="match status" value="1"/>
</dbReference>
<dbReference type="Proteomes" id="UP000502179">
    <property type="component" value="Chromosome"/>
</dbReference>
<dbReference type="GO" id="GO:0006438">
    <property type="term" value="P:valyl-tRNA aminoacylation"/>
    <property type="evidence" value="ECO:0007669"/>
    <property type="project" value="UniProtKB-UniRule"/>
</dbReference>
<dbReference type="GO" id="GO:0005524">
    <property type="term" value="F:ATP binding"/>
    <property type="evidence" value="ECO:0007669"/>
    <property type="project" value="UniProtKB-UniRule"/>
</dbReference>
<dbReference type="InterPro" id="IPR009080">
    <property type="entry name" value="tRNAsynth_Ia_anticodon-bd"/>
</dbReference>
<feature type="domain" description="Valyl-tRNA synthetase tRNA-binding arm" evidence="15">
    <location>
        <begin position="839"/>
        <end position="903"/>
    </location>
</feature>
<feature type="coiled-coil region" evidence="12">
    <location>
        <begin position="837"/>
        <end position="906"/>
    </location>
</feature>
<dbReference type="GO" id="GO:0004832">
    <property type="term" value="F:valine-tRNA ligase activity"/>
    <property type="evidence" value="ECO:0007669"/>
    <property type="project" value="UniProtKB-UniRule"/>
</dbReference>
<comment type="subcellular location">
    <subcellularLocation>
        <location evidence="1 12">Cytoplasm</location>
    </subcellularLocation>
</comment>
<dbReference type="Gene3D" id="1.10.730.10">
    <property type="entry name" value="Isoleucyl-tRNA Synthetase, Domain 1"/>
    <property type="match status" value="1"/>
</dbReference>
<keyword evidence="4 12" id="KW-0436">Ligase</keyword>
<dbReference type="NCBIfam" id="TIGR00422">
    <property type="entry name" value="valS"/>
    <property type="match status" value="1"/>
</dbReference>
<dbReference type="FunFam" id="1.10.730.10:FF:000014">
    <property type="entry name" value="Valine--tRNA ligase"/>
    <property type="match status" value="1"/>
</dbReference>
<keyword evidence="9 12" id="KW-0030">Aminoacyl-tRNA synthetase</keyword>
<evidence type="ECO:0000313" key="16">
    <source>
        <dbReference type="EMBL" id="QIJ72529.1"/>
    </source>
</evidence>
<dbReference type="AlphaFoldDB" id="A0A6G7PXW1"/>
<dbReference type="SUPFAM" id="SSF47323">
    <property type="entry name" value="Anticodon-binding domain of a subclass of class I aminoacyl-tRNA synthetases"/>
    <property type="match status" value="1"/>
</dbReference>
<dbReference type="Pfam" id="PF10458">
    <property type="entry name" value="Val_tRNA-synt_C"/>
    <property type="match status" value="1"/>
</dbReference>
<evidence type="ECO:0000256" key="2">
    <source>
        <dbReference type="ARBA" id="ARBA00011245"/>
    </source>
</evidence>
<name>A0A6G7PXW1_9BACT</name>
<dbReference type="InterPro" id="IPR033705">
    <property type="entry name" value="Anticodon_Ia_Val"/>
</dbReference>
<gene>
    <name evidence="12" type="primary">valS</name>
    <name evidence="16" type="ORF">G4V39_09710</name>
</gene>
<dbReference type="KEGG" id="tav:G4V39_09710"/>
<dbReference type="Pfam" id="PF08264">
    <property type="entry name" value="Anticodon_1"/>
    <property type="match status" value="1"/>
</dbReference>
<comment type="subunit">
    <text evidence="2 12">Monomer.</text>
</comment>
<comment type="catalytic activity">
    <reaction evidence="10 12">
        <text>tRNA(Val) + L-valine + ATP = L-valyl-tRNA(Val) + AMP + diphosphate</text>
        <dbReference type="Rhea" id="RHEA:10704"/>
        <dbReference type="Rhea" id="RHEA-COMP:9672"/>
        <dbReference type="Rhea" id="RHEA-COMP:9708"/>
        <dbReference type="ChEBI" id="CHEBI:30616"/>
        <dbReference type="ChEBI" id="CHEBI:33019"/>
        <dbReference type="ChEBI" id="CHEBI:57762"/>
        <dbReference type="ChEBI" id="CHEBI:78442"/>
        <dbReference type="ChEBI" id="CHEBI:78537"/>
        <dbReference type="ChEBI" id="CHEBI:456215"/>
        <dbReference type="EC" id="6.1.1.9"/>
    </reaction>
</comment>
<dbReference type="Gene3D" id="1.10.287.380">
    <property type="entry name" value="Valyl-tRNA synthetase, C-terminal domain"/>
    <property type="match status" value="1"/>
</dbReference>
<dbReference type="Pfam" id="PF00133">
    <property type="entry name" value="tRNA-synt_1"/>
    <property type="match status" value="1"/>
</dbReference>
<evidence type="ECO:0000259" key="13">
    <source>
        <dbReference type="Pfam" id="PF00133"/>
    </source>
</evidence>
<dbReference type="CDD" id="cd07962">
    <property type="entry name" value="Anticodon_Ia_Val"/>
    <property type="match status" value="1"/>
</dbReference>
<dbReference type="Gene3D" id="3.40.50.620">
    <property type="entry name" value="HUPs"/>
    <property type="match status" value="2"/>
</dbReference>